<accession>A0A6A6JA07</accession>
<evidence type="ECO:0000256" key="1">
    <source>
        <dbReference type="SAM" id="MobiDB-lite"/>
    </source>
</evidence>
<evidence type="ECO:0000313" key="2">
    <source>
        <dbReference type="EMBL" id="KAF2273430.1"/>
    </source>
</evidence>
<feature type="region of interest" description="Disordered" evidence="1">
    <location>
        <begin position="107"/>
        <end position="130"/>
    </location>
</feature>
<reference evidence="2" key="1">
    <citation type="journal article" date="2020" name="Stud. Mycol.">
        <title>101 Dothideomycetes genomes: a test case for predicting lifestyles and emergence of pathogens.</title>
        <authorList>
            <person name="Haridas S."/>
            <person name="Albert R."/>
            <person name="Binder M."/>
            <person name="Bloem J."/>
            <person name="Labutti K."/>
            <person name="Salamov A."/>
            <person name="Andreopoulos B."/>
            <person name="Baker S."/>
            <person name="Barry K."/>
            <person name="Bills G."/>
            <person name="Bluhm B."/>
            <person name="Cannon C."/>
            <person name="Castanera R."/>
            <person name="Culley D."/>
            <person name="Daum C."/>
            <person name="Ezra D."/>
            <person name="Gonzalez J."/>
            <person name="Henrissat B."/>
            <person name="Kuo A."/>
            <person name="Liang C."/>
            <person name="Lipzen A."/>
            <person name="Lutzoni F."/>
            <person name="Magnuson J."/>
            <person name="Mondo S."/>
            <person name="Nolan M."/>
            <person name="Ohm R."/>
            <person name="Pangilinan J."/>
            <person name="Park H.-J."/>
            <person name="Ramirez L."/>
            <person name="Alfaro M."/>
            <person name="Sun H."/>
            <person name="Tritt A."/>
            <person name="Yoshinaga Y."/>
            <person name="Zwiers L.-H."/>
            <person name="Turgeon B."/>
            <person name="Goodwin S."/>
            <person name="Spatafora J."/>
            <person name="Crous P."/>
            <person name="Grigoriev I."/>
        </authorList>
    </citation>
    <scope>NUCLEOTIDE SEQUENCE</scope>
    <source>
        <strain evidence="2">CBS 379.55</strain>
    </source>
</reference>
<name>A0A6A6JA07_WESOR</name>
<protein>
    <submittedName>
        <fullName evidence="2">Uncharacterized protein</fullName>
    </submittedName>
</protein>
<keyword evidence="3" id="KW-1185">Reference proteome</keyword>
<dbReference type="AlphaFoldDB" id="A0A6A6JA07"/>
<gene>
    <name evidence="2" type="ORF">EI97DRAFT_361447</name>
</gene>
<feature type="compositionally biased region" description="Low complexity" evidence="1">
    <location>
        <begin position="107"/>
        <end position="120"/>
    </location>
</feature>
<dbReference type="RefSeq" id="XP_033650969.1">
    <property type="nucleotide sequence ID" value="XM_033794963.1"/>
</dbReference>
<dbReference type="Proteomes" id="UP000800097">
    <property type="component" value="Unassembled WGS sequence"/>
</dbReference>
<sequence length="206" mass="23619">SLYKLMSDRLSSSYKTRPFGLPHEERWKNRGMVLLLSMFINLSPLNPEYDKFRNGRERPDQEVLIQQLRRGETVLMALTPLIKRISSMPTDIYTNAENANAIRIDSAHSTASTTTSTWPSWRKRNGVPGETAPSPADLWAAILVAVTYRQFIAEVVEALMHEIDPGMDVKGFLIRIGDPAQRFREGEDDGIREKMRRLLDPEYDRL</sequence>
<dbReference type="OrthoDB" id="3785169at2759"/>
<dbReference type="EMBL" id="ML986510">
    <property type="protein sequence ID" value="KAF2273430.1"/>
    <property type="molecule type" value="Genomic_DNA"/>
</dbReference>
<evidence type="ECO:0000313" key="3">
    <source>
        <dbReference type="Proteomes" id="UP000800097"/>
    </source>
</evidence>
<proteinExistence type="predicted"/>
<organism evidence="2 3">
    <name type="scientific">Westerdykella ornata</name>
    <dbReference type="NCBI Taxonomy" id="318751"/>
    <lineage>
        <taxon>Eukaryota</taxon>
        <taxon>Fungi</taxon>
        <taxon>Dikarya</taxon>
        <taxon>Ascomycota</taxon>
        <taxon>Pezizomycotina</taxon>
        <taxon>Dothideomycetes</taxon>
        <taxon>Pleosporomycetidae</taxon>
        <taxon>Pleosporales</taxon>
        <taxon>Sporormiaceae</taxon>
        <taxon>Westerdykella</taxon>
    </lineage>
</organism>
<feature type="non-terminal residue" evidence="2">
    <location>
        <position position="206"/>
    </location>
</feature>
<dbReference type="GeneID" id="54548138"/>
<feature type="non-terminal residue" evidence="2">
    <location>
        <position position="1"/>
    </location>
</feature>